<name>A0A085VB40_PSESX</name>
<dbReference type="PIRSF" id="PIRSF021700">
    <property type="entry name" value="3_dmu_93_MTrfase"/>
    <property type="match status" value="1"/>
</dbReference>
<dbReference type="PANTHER" id="PTHR33990">
    <property type="entry name" value="PROTEIN YJDN-RELATED"/>
    <property type="match status" value="1"/>
</dbReference>
<proteinExistence type="predicted"/>
<dbReference type="GO" id="GO:0008168">
    <property type="term" value="F:methyltransferase activity"/>
    <property type="evidence" value="ECO:0007669"/>
    <property type="project" value="UniProtKB-KW"/>
</dbReference>
<sequence length="166" mass="18558">MAIKQMISPCLWFDDQAQQAAEFYTGIFEDSRILGISHYGEAGFEVHGRPAGSVMSVMFELRGELFTALNGGPVFTFNEAISLQVYCENQQQLDDYWDRLSAGGDPNAQQCGWLKDKYGVSWQILPTLLMEKMGSGDAGQNDRVMTAILQMKKLDIARLERAFSGE</sequence>
<dbReference type="SUPFAM" id="SSF54593">
    <property type="entry name" value="Glyoxalase/Bleomycin resistance protein/Dihydroxybiphenyl dioxygenase"/>
    <property type="match status" value="1"/>
</dbReference>
<dbReference type="GO" id="GO:0032259">
    <property type="term" value="P:methylation"/>
    <property type="evidence" value="ECO:0007669"/>
    <property type="project" value="UniProtKB-KW"/>
</dbReference>
<keyword evidence="2" id="KW-0489">Methyltransferase</keyword>
<dbReference type="Pfam" id="PF06983">
    <property type="entry name" value="3-dmu-9_3-mt"/>
    <property type="match status" value="1"/>
</dbReference>
<dbReference type="Proteomes" id="UP000028643">
    <property type="component" value="Unassembled WGS sequence"/>
</dbReference>
<dbReference type="CDD" id="cd06588">
    <property type="entry name" value="PhnB_like"/>
    <property type="match status" value="1"/>
</dbReference>
<dbReference type="RefSeq" id="WP_020289776.1">
    <property type="nucleotide sequence ID" value="NZ_JPQT01000096.1"/>
</dbReference>
<keyword evidence="2" id="KW-0830">Ubiquinone</keyword>
<evidence type="ECO:0000259" key="1">
    <source>
        <dbReference type="Pfam" id="PF06983"/>
    </source>
</evidence>
<dbReference type="PANTHER" id="PTHR33990:SF2">
    <property type="entry name" value="PHNB-LIKE DOMAIN-CONTAINING PROTEIN"/>
    <property type="match status" value="1"/>
</dbReference>
<accession>A0A085VB40</accession>
<comment type="caution">
    <text evidence="2">The sequence shown here is derived from an EMBL/GenBank/DDBJ whole genome shotgun (WGS) entry which is preliminary data.</text>
</comment>
<evidence type="ECO:0000313" key="3">
    <source>
        <dbReference type="Proteomes" id="UP000028643"/>
    </source>
</evidence>
<dbReference type="InterPro" id="IPR009725">
    <property type="entry name" value="3_dmu_93_MTrfase"/>
</dbReference>
<dbReference type="InterPro" id="IPR028973">
    <property type="entry name" value="PhnB-like"/>
</dbReference>
<dbReference type="InterPro" id="IPR029068">
    <property type="entry name" value="Glyas_Bleomycin-R_OHBP_Dase"/>
</dbReference>
<organism evidence="2 3">
    <name type="scientific">Pseudomonas syringae</name>
    <dbReference type="NCBI Taxonomy" id="317"/>
    <lineage>
        <taxon>Bacteria</taxon>
        <taxon>Pseudomonadati</taxon>
        <taxon>Pseudomonadota</taxon>
        <taxon>Gammaproteobacteria</taxon>
        <taxon>Pseudomonadales</taxon>
        <taxon>Pseudomonadaceae</taxon>
        <taxon>Pseudomonas</taxon>
    </lineage>
</organism>
<feature type="domain" description="PhnB-like" evidence="1">
    <location>
        <begin position="6"/>
        <end position="124"/>
    </location>
</feature>
<dbReference type="AlphaFoldDB" id="A0A085VB40"/>
<dbReference type="PATRIC" id="fig|317.174.peg.1462"/>
<dbReference type="EMBL" id="JPQT01000096">
    <property type="protein sequence ID" value="KFE52653.1"/>
    <property type="molecule type" value="Genomic_DNA"/>
</dbReference>
<reference evidence="2 3" key="1">
    <citation type="submission" date="2014-07" db="EMBL/GenBank/DDBJ databases">
        <title>Draft Genome Sequences of Environmental Pseudomonas syringae strains.</title>
        <authorList>
            <person name="Baltrus D.A."/>
            <person name="Berge O."/>
            <person name="Morris C."/>
        </authorList>
    </citation>
    <scope>NUCLEOTIDE SEQUENCE [LARGE SCALE GENOMIC DNA]</scope>
    <source>
        <strain evidence="2 3">CEB003</strain>
    </source>
</reference>
<gene>
    <name evidence="2" type="ORF">IV02_07180</name>
</gene>
<protein>
    <submittedName>
        <fullName evidence="2">3-demethylubiquinone-9 3-methyltransferase</fullName>
    </submittedName>
</protein>
<dbReference type="Gene3D" id="3.10.180.10">
    <property type="entry name" value="2,3-Dihydroxybiphenyl 1,2-Dioxygenase, domain 1"/>
    <property type="match status" value="1"/>
</dbReference>
<evidence type="ECO:0000313" key="2">
    <source>
        <dbReference type="EMBL" id="KFE52653.1"/>
    </source>
</evidence>
<keyword evidence="2" id="KW-0808">Transferase</keyword>